<reference evidence="2" key="1">
    <citation type="journal article" date="2013" name="Nat. Commun.">
        <title>Whole-genome sequencing of Oryza brachyantha reveals mechanisms underlying Oryza genome evolution.</title>
        <authorList>
            <person name="Chen J."/>
            <person name="Huang Q."/>
            <person name="Gao D."/>
            <person name="Wang J."/>
            <person name="Lang Y."/>
            <person name="Liu T."/>
            <person name="Li B."/>
            <person name="Bai Z."/>
            <person name="Luis Goicoechea J."/>
            <person name="Liang C."/>
            <person name="Chen C."/>
            <person name="Zhang W."/>
            <person name="Sun S."/>
            <person name="Liao Y."/>
            <person name="Zhang X."/>
            <person name="Yang L."/>
            <person name="Song C."/>
            <person name="Wang M."/>
            <person name="Shi J."/>
            <person name="Liu G."/>
            <person name="Liu J."/>
            <person name="Zhou H."/>
            <person name="Zhou W."/>
            <person name="Yu Q."/>
            <person name="An N."/>
            <person name="Chen Y."/>
            <person name="Cai Q."/>
            <person name="Wang B."/>
            <person name="Liu B."/>
            <person name="Min J."/>
            <person name="Huang Y."/>
            <person name="Wu H."/>
            <person name="Li Z."/>
            <person name="Zhang Y."/>
            <person name="Yin Y."/>
            <person name="Song W."/>
            <person name="Jiang J."/>
            <person name="Jackson S.A."/>
            <person name="Wing R.A."/>
            <person name="Wang J."/>
            <person name="Chen M."/>
        </authorList>
    </citation>
    <scope>NUCLEOTIDE SEQUENCE [LARGE SCALE GENOMIC DNA]</scope>
    <source>
        <strain evidence="2">cv. IRGC 101232</strain>
    </source>
</reference>
<dbReference type="EnsemblPlants" id="OB06G18640.1">
    <property type="protein sequence ID" value="OB06G18640.1"/>
    <property type="gene ID" value="OB06G18640"/>
</dbReference>
<organism evidence="2">
    <name type="scientific">Oryza brachyantha</name>
    <name type="common">malo sina</name>
    <dbReference type="NCBI Taxonomy" id="4533"/>
    <lineage>
        <taxon>Eukaryota</taxon>
        <taxon>Viridiplantae</taxon>
        <taxon>Streptophyta</taxon>
        <taxon>Embryophyta</taxon>
        <taxon>Tracheophyta</taxon>
        <taxon>Spermatophyta</taxon>
        <taxon>Magnoliopsida</taxon>
        <taxon>Liliopsida</taxon>
        <taxon>Poales</taxon>
        <taxon>Poaceae</taxon>
        <taxon>BOP clade</taxon>
        <taxon>Oryzoideae</taxon>
        <taxon>Oryzeae</taxon>
        <taxon>Oryzinae</taxon>
        <taxon>Oryza</taxon>
    </lineage>
</organism>
<evidence type="ECO:0000313" key="2">
    <source>
        <dbReference type="EnsemblPlants" id="OB06G18640.1"/>
    </source>
</evidence>
<dbReference type="Proteomes" id="UP000006038">
    <property type="component" value="Chromosome 6"/>
</dbReference>
<dbReference type="Gramene" id="OB06G18640.1">
    <property type="protein sequence ID" value="OB06G18640.1"/>
    <property type="gene ID" value="OB06G18640"/>
</dbReference>
<feature type="region of interest" description="Disordered" evidence="1">
    <location>
        <begin position="9"/>
        <end position="33"/>
    </location>
</feature>
<dbReference type="AlphaFoldDB" id="J3MCX0"/>
<keyword evidence="3" id="KW-1185">Reference proteome</keyword>
<dbReference type="HOGENOM" id="CLU_2067451_0_0_1"/>
<name>J3MCX0_ORYBR</name>
<proteinExistence type="predicted"/>
<feature type="compositionally biased region" description="Polar residues" evidence="1">
    <location>
        <begin position="9"/>
        <end position="20"/>
    </location>
</feature>
<protein>
    <submittedName>
        <fullName evidence="2">Uncharacterized protein</fullName>
    </submittedName>
</protein>
<sequence length="119" mass="12360">IDCKFTGLQTDDNWSSNSAQRDQKQGTMGEALAPPSAPTTLLSFACWSPPAGGESLARFIFFLASSSSSAAYMSSRCCACSMAVASPGTVCFISSAASAPWLPSSATICRTSCLDRAAR</sequence>
<evidence type="ECO:0000256" key="1">
    <source>
        <dbReference type="SAM" id="MobiDB-lite"/>
    </source>
</evidence>
<reference evidence="2" key="2">
    <citation type="submission" date="2013-04" db="UniProtKB">
        <authorList>
            <consortium name="EnsemblPlants"/>
        </authorList>
    </citation>
    <scope>IDENTIFICATION</scope>
</reference>
<accession>J3MCX0</accession>
<evidence type="ECO:0000313" key="3">
    <source>
        <dbReference type="Proteomes" id="UP000006038"/>
    </source>
</evidence>